<protein>
    <recommendedName>
        <fullName evidence="6">Transcription factor domain-containing protein</fullName>
    </recommendedName>
</protein>
<feature type="compositionally biased region" description="Basic and acidic residues" evidence="3">
    <location>
        <begin position="63"/>
        <end position="81"/>
    </location>
</feature>
<dbReference type="KEGG" id="mtm:MYCTH_2108176"/>
<accession>G2Q672</accession>
<comment type="subcellular location">
    <subcellularLocation>
        <location evidence="1">Nucleus</location>
    </subcellularLocation>
</comment>
<dbReference type="CDD" id="cd12148">
    <property type="entry name" value="fungal_TF_MHR"/>
    <property type="match status" value="1"/>
</dbReference>
<name>G2Q672_THET4</name>
<evidence type="ECO:0000313" key="4">
    <source>
        <dbReference type="EMBL" id="AEO55551.1"/>
    </source>
</evidence>
<dbReference type="VEuPathDB" id="FungiDB:MYCTH_2108176"/>
<keyword evidence="2" id="KW-0539">Nucleus</keyword>
<dbReference type="PANTHER" id="PTHR31001">
    <property type="entry name" value="UNCHARACTERIZED TRANSCRIPTIONAL REGULATORY PROTEIN"/>
    <property type="match status" value="1"/>
</dbReference>
<reference evidence="4 5" key="1">
    <citation type="journal article" date="2011" name="Nat. Biotechnol.">
        <title>Comparative genomic analysis of the thermophilic biomass-degrading fungi Myceliophthora thermophila and Thielavia terrestris.</title>
        <authorList>
            <person name="Berka R.M."/>
            <person name="Grigoriev I.V."/>
            <person name="Otillar R."/>
            <person name="Salamov A."/>
            <person name="Grimwood J."/>
            <person name="Reid I."/>
            <person name="Ishmael N."/>
            <person name="John T."/>
            <person name="Darmond C."/>
            <person name="Moisan M.-C."/>
            <person name="Henrissat B."/>
            <person name="Coutinho P.M."/>
            <person name="Lombard V."/>
            <person name="Natvig D.O."/>
            <person name="Lindquist E."/>
            <person name="Schmutz J."/>
            <person name="Lucas S."/>
            <person name="Harris P."/>
            <person name="Powlowski J."/>
            <person name="Bellemare A."/>
            <person name="Taylor D."/>
            <person name="Butler G."/>
            <person name="de Vries R.P."/>
            <person name="Allijn I.E."/>
            <person name="van den Brink J."/>
            <person name="Ushinsky S."/>
            <person name="Storms R."/>
            <person name="Powell A.J."/>
            <person name="Paulsen I.T."/>
            <person name="Elbourne L.D.H."/>
            <person name="Baker S.E."/>
            <person name="Magnuson J."/>
            <person name="LaBoissiere S."/>
            <person name="Clutterbuck A.J."/>
            <person name="Martinez D."/>
            <person name="Wogulis M."/>
            <person name="de Leon A.L."/>
            <person name="Rey M.W."/>
            <person name="Tsang A."/>
        </authorList>
    </citation>
    <scope>NUCLEOTIDE SEQUENCE [LARGE SCALE GENOMIC DNA]</scope>
    <source>
        <strain evidence="5">ATCC 42464 / BCRC 31852 / DSM 1799</strain>
    </source>
</reference>
<dbReference type="EMBL" id="CP003002">
    <property type="protein sequence ID" value="AEO55551.1"/>
    <property type="molecule type" value="Genomic_DNA"/>
</dbReference>
<evidence type="ECO:0000313" key="5">
    <source>
        <dbReference type="Proteomes" id="UP000007322"/>
    </source>
</evidence>
<evidence type="ECO:0000256" key="2">
    <source>
        <dbReference type="ARBA" id="ARBA00023242"/>
    </source>
</evidence>
<dbReference type="STRING" id="573729.G2Q672"/>
<evidence type="ECO:0000256" key="3">
    <source>
        <dbReference type="SAM" id="MobiDB-lite"/>
    </source>
</evidence>
<dbReference type="GeneID" id="11508033"/>
<evidence type="ECO:0000256" key="1">
    <source>
        <dbReference type="ARBA" id="ARBA00004123"/>
    </source>
</evidence>
<sequence>MSSSHPAMGTDIIITPSSCHYAGNVRRGENGSSIPKAQNLTERLRRLEALVSSLATKDLIIQQRERTDGHRFPPEEPKHTDTSLGTGPNDGSQECQSRRRSLKELELEAARLRQTHDGQVNYVDPSHWLSILLDIREVRKQLSPEGAFLPPQGLPKSDGDGTVCEPGSGNPDASSGLSMGLGATSLNEILGSLPPRPACDRLLSQYFNSRFMVLGIIHPATADITAFEGEIRRRVWINLFQLGALVSFQMGFPSMIPSEHCDAQPPRNLDYSDFGADTATLTPSRPLSVDTPVVYPSPRLASWPSSKRLWLTPARPRGRPSTAPPRSTSRQVWAEAATSADAGAGMGMLSSSEAHTATFALDLMLRKVSEKKAEALLSGTTAAMTTTTTPNHAAPAPPLTADMSSSSPPSLFGAELPCADVMSDIIDDATAPDWNLLDQYFQNPTLETAESADWNQDPAFPSYIFGLE</sequence>
<dbReference type="InterPro" id="IPR050613">
    <property type="entry name" value="Sec_Metabolite_Reg"/>
</dbReference>
<dbReference type="OrthoDB" id="4934715at2759"/>
<proteinExistence type="predicted"/>
<feature type="compositionally biased region" description="Polar residues" evidence="3">
    <location>
        <begin position="82"/>
        <end position="95"/>
    </location>
</feature>
<dbReference type="InParanoid" id="G2Q672"/>
<feature type="region of interest" description="Disordered" evidence="3">
    <location>
        <begin position="61"/>
        <end position="98"/>
    </location>
</feature>
<dbReference type="RefSeq" id="XP_003660796.1">
    <property type="nucleotide sequence ID" value="XM_003660748.1"/>
</dbReference>
<organism evidence="4 5">
    <name type="scientific">Thermothelomyces thermophilus (strain ATCC 42464 / BCRC 31852 / DSM 1799)</name>
    <name type="common">Sporotrichum thermophile</name>
    <dbReference type="NCBI Taxonomy" id="573729"/>
    <lineage>
        <taxon>Eukaryota</taxon>
        <taxon>Fungi</taxon>
        <taxon>Dikarya</taxon>
        <taxon>Ascomycota</taxon>
        <taxon>Pezizomycotina</taxon>
        <taxon>Sordariomycetes</taxon>
        <taxon>Sordariomycetidae</taxon>
        <taxon>Sordariales</taxon>
        <taxon>Chaetomiaceae</taxon>
        <taxon>Thermothelomyces</taxon>
    </lineage>
</organism>
<keyword evidence="5" id="KW-1185">Reference proteome</keyword>
<dbReference type="HOGENOM" id="CLU_584194_0_0_1"/>
<evidence type="ECO:0008006" key="6">
    <source>
        <dbReference type="Google" id="ProtNLM"/>
    </source>
</evidence>
<feature type="region of interest" description="Disordered" evidence="3">
    <location>
        <begin position="311"/>
        <end position="334"/>
    </location>
</feature>
<dbReference type="eggNOG" id="ENOG502SHVI">
    <property type="taxonomic scope" value="Eukaryota"/>
</dbReference>
<dbReference type="PANTHER" id="PTHR31001:SF49">
    <property type="entry name" value="ZN(II)2CYS6 TRANSCRIPTION FACTOR (EUROFUNG)"/>
    <property type="match status" value="1"/>
</dbReference>
<dbReference type="Proteomes" id="UP000007322">
    <property type="component" value="Chromosome 1"/>
</dbReference>
<dbReference type="GO" id="GO:0005634">
    <property type="term" value="C:nucleus"/>
    <property type="evidence" value="ECO:0007669"/>
    <property type="project" value="UniProtKB-SubCell"/>
</dbReference>
<gene>
    <name evidence="4" type="ORF">MYCTH_2108176</name>
</gene>
<dbReference type="AlphaFoldDB" id="G2Q672"/>